<evidence type="ECO:0000256" key="19">
    <source>
        <dbReference type="PIRNR" id="PIRNR017184"/>
    </source>
</evidence>
<evidence type="ECO:0000256" key="8">
    <source>
        <dbReference type="ARBA" id="ARBA00022857"/>
    </source>
</evidence>
<feature type="binding site" evidence="18">
    <location>
        <position position="171"/>
    </location>
    <ligand>
        <name>K(+)</name>
        <dbReference type="ChEBI" id="CHEBI:29103"/>
    </ligand>
</feature>
<comment type="function">
    <text evidence="17">Catalyzes the dehydration of the S-form of NAD(P)HX at the expense of ADP, which is converted to AMP. Together with NAD(P)HX epimerase, which catalyzes the epimerization of the S- and R-forms, the enzyme allows the repair of both epimers of NAD(P)HX, a damaged form of NAD(P)H that is a result of enzymatic or heat-dependent hydration.</text>
</comment>
<comment type="catalytic activity">
    <reaction evidence="15 17 19">
        <text>(6S)-NADHX + ADP = AMP + phosphate + NADH + H(+)</text>
        <dbReference type="Rhea" id="RHEA:32223"/>
        <dbReference type="ChEBI" id="CHEBI:15378"/>
        <dbReference type="ChEBI" id="CHEBI:43474"/>
        <dbReference type="ChEBI" id="CHEBI:57945"/>
        <dbReference type="ChEBI" id="CHEBI:64074"/>
        <dbReference type="ChEBI" id="CHEBI:456215"/>
        <dbReference type="ChEBI" id="CHEBI:456216"/>
        <dbReference type="EC" id="4.2.1.136"/>
    </reaction>
</comment>
<comment type="catalytic activity">
    <reaction evidence="1 18 19">
        <text>(6R)-NADHX = (6S)-NADHX</text>
        <dbReference type="Rhea" id="RHEA:32215"/>
        <dbReference type="ChEBI" id="CHEBI:64074"/>
        <dbReference type="ChEBI" id="CHEBI:64075"/>
        <dbReference type="EC" id="5.1.99.6"/>
    </reaction>
</comment>
<proteinExistence type="inferred from homology"/>
<keyword evidence="9 18" id="KW-0630">Potassium</keyword>
<feature type="domain" description="YjeF N-terminal" evidence="22">
    <location>
        <begin position="10"/>
        <end position="225"/>
    </location>
</feature>
<dbReference type="Pfam" id="PF03853">
    <property type="entry name" value="YjeF_N"/>
    <property type="match status" value="1"/>
</dbReference>
<dbReference type="NCBIfam" id="TIGR00197">
    <property type="entry name" value="yjeF_nterm"/>
    <property type="match status" value="1"/>
</dbReference>
<dbReference type="Gene3D" id="3.40.1190.20">
    <property type="match status" value="1"/>
</dbReference>
<evidence type="ECO:0000313" key="23">
    <source>
        <dbReference type="EMBL" id="PRZ07027.1"/>
    </source>
</evidence>
<dbReference type="InterPro" id="IPR029056">
    <property type="entry name" value="Ribokinase-like"/>
</dbReference>
<feature type="domain" description="YjeF C-terminal" evidence="21">
    <location>
        <begin position="231"/>
        <end position="509"/>
    </location>
</feature>
<dbReference type="PANTHER" id="PTHR12592:SF0">
    <property type="entry name" value="ATP-DEPENDENT (S)-NAD(P)H-HYDRATE DEHYDRATASE"/>
    <property type="match status" value="1"/>
</dbReference>
<dbReference type="SUPFAM" id="SSF53613">
    <property type="entry name" value="Ribokinase-like"/>
    <property type="match status" value="1"/>
</dbReference>
<evidence type="ECO:0000256" key="11">
    <source>
        <dbReference type="ARBA" id="ARBA00023235"/>
    </source>
</evidence>
<feature type="binding site" evidence="17">
    <location>
        <begin position="416"/>
        <end position="420"/>
    </location>
    <ligand>
        <name>AMP</name>
        <dbReference type="ChEBI" id="CHEBI:456215"/>
    </ligand>
</feature>
<comment type="cofactor">
    <cofactor evidence="18 19">
        <name>K(+)</name>
        <dbReference type="ChEBI" id="CHEBI:29103"/>
    </cofactor>
    <text evidence="18 19">Binds 1 potassium ion per subunit.</text>
</comment>
<feature type="binding site" evidence="18">
    <location>
        <begin position="60"/>
        <end position="64"/>
    </location>
    <ligand>
        <name>(6S)-NADPHX</name>
        <dbReference type="ChEBI" id="CHEBI:64076"/>
    </ligand>
</feature>
<keyword evidence="24" id="KW-1185">Reference proteome</keyword>
<organism evidence="23 24">
    <name type="scientific">Isoptericola halotolerans</name>
    <dbReference type="NCBI Taxonomy" id="300560"/>
    <lineage>
        <taxon>Bacteria</taxon>
        <taxon>Bacillati</taxon>
        <taxon>Actinomycetota</taxon>
        <taxon>Actinomycetes</taxon>
        <taxon>Micrococcales</taxon>
        <taxon>Promicromonosporaceae</taxon>
        <taxon>Isoptericola</taxon>
    </lineage>
</organism>
<dbReference type="HAMAP" id="MF_01965">
    <property type="entry name" value="NADHX_dehydratase"/>
    <property type="match status" value="1"/>
</dbReference>
<feature type="binding site" evidence="18">
    <location>
        <begin position="132"/>
        <end position="138"/>
    </location>
    <ligand>
        <name>(6S)-NADPHX</name>
        <dbReference type="ChEBI" id="CHEBI:64076"/>
    </ligand>
</feature>
<evidence type="ECO:0000259" key="22">
    <source>
        <dbReference type="PROSITE" id="PS51385"/>
    </source>
</evidence>
<comment type="function">
    <text evidence="14 19">Bifunctional enzyme that catalyzes the epimerization of the S- and R-forms of NAD(P)HX and the dehydration of the S-form of NAD(P)HX at the expense of ADP, which is converted to AMP. This allows the repair of both epimers of NAD(P)HX, a damaged form of NAD(P)H that is a result of enzymatic or heat-dependent hydration.</text>
</comment>
<evidence type="ECO:0000259" key="21">
    <source>
        <dbReference type="PROSITE" id="PS51383"/>
    </source>
</evidence>
<keyword evidence="12 17" id="KW-0456">Lyase</keyword>
<accession>A0ABX5EEA4</accession>
<keyword evidence="7 17" id="KW-0067">ATP-binding</keyword>
<keyword evidence="10 17" id="KW-0520">NAD</keyword>
<dbReference type="SUPFAM" id="SSF64153">
    <property type="entry name" value="YjeF N-terminal domain-like"/>
    <property type="match status" value="1"/>
</dbReference>
<comment type="similarity">
    <text evidence="4 19">In the C-terminal section; belongs to the NnrD/CARKD family.</text>
</comment>
<dbReference type="HAMAP" id="MF_01966">
    <property type="entry name" value="NADHX_epimerase"/>
    <property type="match status" value="1"/>
</dbReference>
<evidence type="ECO:0000256" key="16">
    <source>
        <dbReference type="ARBA" id="ARBA00049209"/>
    </source>
</evidence>
<gene>
    <name evidence="17" type="primary">nnrD</name>
    <name evidence="18" type="synonym">nnrE</name>
    <name evidence="23" type="ORF">BCL65_105168</name>
</gene>
<dbReference type="InterPro" id="IPR017953">
    <property type="entry name" value="Carbohydrate_kinase_pred_CS"/>
</dbReference>
<dbReference type="InterPro" id="IPR004443">
    <property type="entry name" value="YjeF_N_dom"/>
</dbReference>
<evidence type="ECO:0000256" key="9">
    <source>
        <dbReference type="ARBA" id="ARBA00022958"/>
    </source>
</evidence>
<feature type="binding site" evidence="17">
    <location>
        <position position="445"/>
    </location>
    <ligand>
        <name>(6S)-NADPHX</name>
        <dbReference type="ChEBI" id="CHEBI:64076"/>
    </ligand>
</feature>
<keyword evidence="6 17" id="KW-0547">Nucleotide-binding</keyword>
<evidence type="ECO:0000256" key="4">
    <source>
        <dbReference type="ARBA" id="ARBA00009524"/>
    </source>
</evidence>
<comment type="cofactor">
    <cofactor evidence="17">
        <name>Mg(2+)</name>
        <dbReference type="ChEBI" id="CHEBI:18420"/>
    </cofactor>
</comment>
<evidence type="ECO:0000313" key="24">
    <source>
        <dbReference type="Proteomes" id="UP000239895"/>
    </source>
</evidence>
<evidence type="ECO:0000256" key="7">
    <source>
        <dbReference type="ARBA" id="ARBA00022840"/>
    </source>
</evidence>
<dbReference type="EC" id="5.1.99.6" evidence="19"/>
<dbReference type="InterPro" id="IPR030677">
    <property type="entry name" value="Nnr"/>
</dbReference>
<dbReference type="InterPro" id="IPR000631">
    <property type="entry name" value="CARKD"/>
</dbReference>
<evidence type="ECO:0000256" key="13">
    <source>
        <dbReference type="ARBA" id="ARBA00023268"/>
    </source>
</evidence>
<feature type="binding site" evidence="18">
    <location>
        <position position="61"/>
    </location>
    <ligand>
        <name>K(+)</name>
        <dbReference type="ChEBI" id="CHEBI:29103"/>
    </ligand>
</feature>
<dbReference type="Gene3D" id="3.40.50.10260">
    <property type="entry name" value="YjeF N-terminal domain"/>
    <property type="match status" value="1"/>
</dbReference>
<dbReference type="Pfam" id="PF01256">
    <property type="entry name" value="Carb_kinase"/>
    <property type="match status" value="1"/>
</dbReference>
<feature type="binding site" evidence="17">
    <location>
        <position position="444"/>
    </location>
    <ligand>
        <name>AMP</name>
        <dbReference type="ChEBI" id="CHEBI:456215"/>
    </ligand>
</feature>
<dbReference type="PROSITE" id="PS01050">
    <property type="entry name" value="YJEF_C_2"/>
    <property type="match status" value="1"/>
</dbReference>
<dbReference type="PROSITE" id="PS51383">
    <property type="entry name" value="YJEF_C_3"/>
    <property type="match status" value="1"/>
</dbReference>
<keyword evidence="13" id="KW-0511">Multifunctional enzyme</keyword>
<comment type="similarity">
    <text evidence="17">Belongs to the NnrD/CARKD family.</text>
</comment>
<evidence type="ECO:0000256" key="20">
    <source>
        <dbReference type="SAM" id="MobiDB-lite"/>
    </source>
</evidence>
<evidence type="ECO:0000256" key="1">
    <source>
        <dbReference type="ARBA" id="ARBA00000013"/>
    </source>
</evidence>
<dbReference type="PROSITE" id="PS51385">
    <property type="entry name" value="YJEF_N"/>
    <property type="match status" value="1"/>
</dbReference>
<evidence type="ECO:0000256" key="18">
    <source>
        <dbReference type="HAMAP-Rule" id="MF_01966"/>
    </source>
</evidence>
<protein>
    <recommendedName>
        <fullName evidence="19">Bifunctional NAD(P)H-hydrate repair enzyme</fullName>
    </recommendedName>
    <alternativeName>
        <fullName evidence="19">Nicotinamide nucleotide repair protein</fullName>
    </alternativeName>
    <domain>
        <recommendedName>
            <fullName evidence="19">ADP-dependent (S)-NAD(P)H-hydrate dehydratase</fullName>
            <ecNumber evidence="19">4.2.1.136</ecNumber>
        </recommendedName>
        <alternativeName>
            <fullName evidence="19">ADP-dependent NAD(P)HX dehydratase</fullName>
        </alternativeName>
    </domain>
    <domain>
        <recommendedName>
            <fullName evidence="19">NAD(P)H-hydrate epimerase</fullName>
            <ecNumber evidence="19">5.1.99.6</ecNumber>
        </recommendedName>
    </domain>
</protein>
<evidence type="ECO:0000256" key="6">
    <source>
        <dbReference type="ARBA" id="ARBA00022741"/>
    </source>
</evidence>
<feature type="binding site" evidence="18">
    <location>
        <position position="168"/>
    </location>
    <ligand>
        <name>(6S)-NADPHX</name>
        <dbReference type="ChEBI" id="CHEBI:64076"/>
    </ligand>
</feature>
<feature type="binding site" evidence="18">
    <location>
        <position position="128"/>
    </location>
    <ligand>
        <name>K(+)</name>
        <dbReference type="ChEBI" id="CHEBI:29103"/>
    </ligand>
</feature>
<dbReference type="EMBL" id="PVTX01000005">
    <property type="protein sequence ID" value="PRZ07027.1"/>
    <property type="molecule type" value="Genomic_DNA"/>
</dbReference>
<keyword evidence="5 18" id="KW-0479">Metal-binding</keyword>
<reference evidence="23 24" key="1">
    <citation type="submission" date="2018-03" db="EMBL/GenBank/DDBJ databases">
        <title>Comparative analysis of microorganisms from saline springs in Andes Mountain Range, Colombia.</title>
        <authorList>
            <person name="Rubin E."/>
        </authorList>
    </citation>
    <scope>NUCLEOTIDE SEQUENCE [LARGE SCALE GENOMIC DNA]</scope>
    <source>
        <strain evidence="23 24">CG 23</strain>
    </source>
</reference>
<evidence type="ECO:0000256" key="17">
    <source>
        <dbReference type="HAMAP-Rule" id="MF_01965"/>
    </source>
</evidence>
<comment type="caution">
    <text evidence="23">The sequence shown here is derived from an EMBL/GenBank/DDBJ whole genome shotgun (WGS) entry which is preliminary data.</text>
</comment>
<evidence type="ECO:0000256" key="5">
    <source>
        <dbReference type="ARBA" id="ARBA00022723"/>
    </source>
</evidence>
<dbReference type="Proteomes" id="UP000239895">
    <property type="component" value="Unassembled WGS sequence"/>
</dbReference>
<comment type="similarity">
    <text evidence="3 19">In the N-terminal section; belongs to the NnrE/AIBP family.</text>
</comment>
<evidence type="ECO:0000256" key="10">
    <source>
        <dbReference type="ARBA" id="ARBA00023027"/>
    </source>
</evidence>
<dbReference type="PANTHER" id="PTHR12592">
    <property type="entry name" value="ATP-DEPENDENT (S)-NAD(P)H-HYDRATE DEHYDRATASE FAMILY MEMBER"/>
    <property type="match status" value="1"/>
</dbReference>
<dbReference type="PIRSF" id="PIRSF017184">
    <property type="entry name" value="Nnr"/>
    <property type="match status" value="1"/>
</dbReference>
<sequence>MIEAWNAADVRAAEAPLLEAGEPLMERASFALAMQVLADLRARRRHLRGARVVLLVGAGNNGGDALHAGGVLARRGLAVTAVLVSERAHTGGLAALRSAGGRVVELFADPARTAAVAADAASADVVLDGMVGIGARGALRGPAADLVTALTDARGGRRGSGARVVAVDLPSGIGADDGTVDGPVLPADRTVTFGAAKPGLLLPPAAHLVGELTVVDIGLSLEGAPALRRLEAVDVGRAWPVPGPTDQKYSRGVVGLVAGTSTYPGAAVLSASAAVRAGAGMVRYRGPGAVGHAVLAARPEVVAAPGRVQSWVVGPGVPPSDEDDGQHGRGGGGLAAARGDLGGMSQGATPAVVDAGGLSLLEPPCPPWFVLTPHAGELETLLRRHGEDVHRRDVEAAPLRWARRAHELTGATVLLKGGVTVVVGPSGAYAQADAPAWLSTAGAGDVLAGLLGAMLAARSAEVVERPGLAAEIAAAAALVHGRAAERANPGGPVAALDVADALPATVASLVAQA</sequence>
<evidence type="ECO:0000256" key="15">
    <source>
        <dbReference type="ARBA" id="ARBA00048238"/>
    </source>
</evidence>
<dbReference type="RefSeq" id="WP_106267252.1">
    <property type="nucleotide sequence ID" value="NZ_PVTX01000005.1"/>
</dbReference>
<keyword evidence="8 17" id="KW-0521">NADP</keyword>
<feature type="region of interest" description="Disordered" evidence="20">
    <location>
        <begin position="315"/>
        <end position="335"/>
    </location>
</feature>
<evidence type="ECO:0000256" key="14">
    <source>
        <dbReference type="ARBA" id="ARBA00025153"/>
    </source>
</evidence>
<dbReference type="EC" id="4.2.1.136" evidence="19"/>
<comment type="catalytic activity">
    <reaction evidence="16 17 19">
        <text>(6S)-NADPHX + ADP = AMP + phosphate + NADPH + H(+)</text>
        <dbReference type="Rhea" id="RHEA:32235"/>
        <dbReference type="ChEBI" id="CHEBI:15378"/>
        <dbReference type="ChEBI" id="CHEBI:43474"/>
        <dbReference type="ChEBI" id="CHEBI:57783"/>
        <dbReference type="ChEBI" id="CHEBI:64076"/>
        <dbReference type="ChEBI" id="CHEBI:456215"/>
        <dbReference type="ChEBI" id="CHEBI:456216"/>
        <dbReference type="EC" id="4.2.1.136"/>
    </reaction>
</comment>
<evidence type="ECO:0000256" key="3">
    <source>
        <dbReference type="ARBA" id="ARBA00006001"/>
    </source>
</evidence>
<dbReference type="CDD" id="cd01171">
    <property type="entry name" value="YXKO-related"/>
    <property type="match status" value="1"/>
</dbReference>
<evidence type="ECO:0000256" key="2">
    <source>
        <dbReference type="ARBA" id="ARBA00000909"/>
    </source>
</evidence>
<feature type="binding site" evidence="17">
    <location>
        <position position="266"/>
    </location>
    <ligand>
        <name>(6S)-NADPHX</name>
        <dbReference type="ChEBI" id="CHEBI:64076"/>
    </ligand>
</feature>
<feature type="binding site" evidence="17">
    <location>
        <position position="374"/>
    </location>
    <ligand>
        <name>(6S)-NADPHX</name>
        <dbReference type="ChEBI" id="CHEBI:64076"/>
    </ligand>
</feature>
<evidence type="ECO:0000256" key="12">
    <source>
        <dbReference type="ARBA" id="ARBA00023239"/>
    </source>
</evidence>
<feature type="binding site" evidence="17">
    <location>
        <position position="316"/>
    </location>
    <ligand>
        <name>(6S)-NADPHX</name>
        <dbReference type="ChEBI" id="CHEBI:64076"/>
    </ligand>
</feature>
<comment type="similarity">
    <text evidence="18">Belongs to the NnrE/AIBP family.</text>
</comment>
<comment type="caution">
    <text evidence="18">Lacks conserved residue(s) required for the propagation of feature annotation.</text>
</comment>
<comment type="subunit">
    <text evidence="17">Homotetramer.</text>
</comment>
<keyword evidence="11 18" id="KW-0413">Isomerase</keyword>
<comment type="catalytic activity">
    <reaction evidence="2 18 19">
        <text>(6R)-NADPHX = (6S)-NADPHX</text>
        <dbReference type="Rhea" id="RHEA:32227"/>
        <dbReference type="ChEBI" id="CHEBI:64076"/>
        <dbReference type="ChEBI" id="CHEBI:64077"/>
        <dbReference type="EC" id="5.1.99.6"/>
    </reaction>
</comment>
<name>A0ABX5EEA4_9MICO</name>
<comment type="function">
    <text evidence="18">Catalyzes the epimerization of the S- and R-forms of NAD(P)HX, a damaged form of NAD(P)H that is a result of enzymatic or heat-dependent hydration. This is a prerequisite for the S-specific NAD(P)H-hydrate dehydratase to allow the repair of both epimers of NAD(P)HX.</text>
</comment>
<dbReference type="InterPro" id="IPR036652">
    <property type="entry name" value="YjeF_N_dom_sf"/>
</dbReference>